<feature type="region of interest" description="Disordered" evidence="7">
    <location>
        <begin position="1694"/>
        <end position="1736"/>
    </location>
</feature>
<keyword evidence="4" id="KW-0282">Flagellum</keyword>
<dbReference type="RefSeq" id="XP_029229009.1">
    <property type="nucleotide sequence ID" value="XM_029370878.1"/>
</dbReference>
<evidence type="ECO:0000256" key="2">
    <source>
        <dbReference type="ARBA" id="ARBA00004496"/>
    </source>
</evidence>
<evidence type="ECO:0000259" key="8">
    <source>
        <dbReference type="Pfam" id="PF22544"/>
    </source>
</evidence>
<dbReference type="InterPro" id="IPR053879">
    <property type="entry name" value="HYDIN_VesB_CFA65-like_Ig"/>
</dbReference>
<feature type="domain" description="CFAP65 eight Ig-like" evidence="12">
    <location>
        <begin position="904"/>
        <end position="1028"/>
    </location>
</feature>
<feature type="compositionally biased region" description="Low complexity" evidence="7">
    <location>
        <begin position="1714"/>
        <end position="1729"/>
    </location>
</feature>
<comment type="subcellular location">
    <subcellularLocation>
        <location evidence="1">Cell projection</location>
        <location evidence="1">Cilium</location>
        <location evidence="1">Flagellum</location>
    </subcellularLocation>
    <subcellularLocation>
        <location evidence="2">Cytoplasm</location>
    </subcellularLocation>
</comment>
<evidence type="ECO:0000259" key="10">
    <source>
        <dbReference type="Pfam" id="PF24507"/>
    </source>
</evidence>
<feature type="region of interest" description="Disordered" evidence="7">
    <location>
        <begin position="1483"/>
        <end position="1512"/>
    </location>
</feature>
<evidence type="ECO:0000259" key="11">
    <source>
        <dbReference type="Pfam" id="PF24816"/>
    </source>
</evidence>
<feature type="domain" description="HYDIN/VesB/CFA65-like Ig-like" evidence="8">
    <location>
        <begin position="118"/>
        <end position="187"/>
    </location>
</feature>
<dbReference type="InterPro" id="IPR056305">
    <property type="entry name" value="Ig_CFAP65_10th"/>
</dbReference>
<dbReference type="GeneID" id="40317573"/>
<name>A0A3R7PH87_9TRYP</name>
<keyword evidence="5" id="KW-0969">Cilium</keyword>
<keyword evidence="6" id="KW-0966">Cell projection</keyword>
<dbReference type="GO" id="GO:0031514">
    <property type="term" value="C:motile cilium"/>
    <property type="evidence" value="ECO:0007669"/>
    <property type="project" value="UniProtKB-SubCell"/>
</dbReference>
<dbReference type="InterPro" id="IPR058536">
    <property type="entry name" value="Ig_CFAP65_4th"/>
</dbReference>
<feature type="domain" description="CFAP65 fourth Ig-like" evidence="10">
    <location>
        <begin position="339"/>
        <end position="445"/>
    </location>
</feature>
<dbReference type="Pfam" id="PF25249">
    <property type="entry name" value="Ig_CFAP65_7th"/>
    <property type="match status" value="1"/>
</dbReference>
<accession>A0A3R7PH87</accession>
<dbReference type="InterPro" id="IPR057470">
    <property type="entry name" value="Ig_CFAP65_7th"/>
</dbReference>
<dbReference type="Pfam" id="PF22544">
    <property type="entry name" value="HYDIN_VesB_CFA65-like_Ig"/>
    <property type="match status" value="1"/>
</dbReference>
<dbReference type="PANTHER" id="PTHR46127:SF1">
    <property type="entry name" value="CILIA- AND FLAGELLA-ASSOCIATED PROTEIN 65"/>
    <property type="match status" value="1"/>
</dbReference>
<feature type="region of interest" description="Disordered" evidence="7">
    <location>
        <begin position="1539"/>
        <end position="1563"/>
    </location>
</feature>
<reference evidence="14 15" key="1">
    <citation type="journal article" date="2018" name="BMC Genomics">
        <title>Genomic comparison of Trypanosoma conorhini and Trypanosoma rangeli to Trypanosoma cruzi strains of high and low virulence.</title>
        <authorList>
            <person name="Bradwell K.R."/>
            <person name="Koparde V.N."/>
            <person name="Matveyev A.V."/>
            <person name="Serrano M.G."/>
            <person name="Alves J.M."/>
            <person name="Parikh H."/>
            <person name="Huang B."/>
            <person name="Lee V."/>
            <person name="Espinosa-Alvarez O."/>
            <person name="Ortiz P.A."/>
            <person name="Costa-Martins A.G."/>
            <person name="Teixeira M.M."/>
            <person name="Buck G.A."/>
        </authorList>
    </citation>
    <scope>NUCLEOTIDE SEQUENCE [LARGE SCALE GENOMIC DNA]</scope>
    <source>
        <strain evidence="14 15">025E</strain>
    </source>
</reference>
<evidence type="ECO:0000259" key="13">
    <source>
        <dbReference type="Pfam" id="PF25249"/>
    </source>
</evidence>
<dbReference type="OrthoDB" id="415597at2759"/>
<dbReference type="PANTHER" id="PTHR46127">
    <property type="entry name" value="CILIA- AND FLAGELLA-ASSOCIATED PROTEIN 65"/>
    <property type="match status" value="1"/>
</dbReference>
<evidence type="ECO:0000256" key="4">
    <source>
        <dbReference type="ARBA" id="ARBA00022846"/>
    </source>
</evidence>
<feature type="region of interest" description="Disordered" evidence="7">
    <location>
        <begin position="489"/>
        <end position="522"/>
    </location>
</feature>
<protein>
    <recommendedName>
        <fullName evidence="16">Abnormal spindle-like microcephaly-associated protein ASH domain-containing protein</fullName>
    </recommendedName>
</protein>
<evidence type="ECO:0000313" key="15">
    <source>
        <dbReference type="Proteomes" id="UP000284403"/>
    </source>
</evidence>
<dbReference type="Gene3D" id="2.60.40.10">
    <property type="entry name" value="Immunoglobulins"/>
    <property type="match status" value="7"/>
</dbReference>
<sequence length="1772" mass="192599">MSSSLVETRDRRRRRLGIDCVGRVVWRQWEPNNEYVKKIRILNVDSRPQTVKYEQPLRRKVFLLDFPEPVTLSSGMSFDLEVRFCPTELVGLQDAVRVTVAGRGGFTVRLECETPYAKLLVPAQHDFAYVAVGSTATHTVTMKNSGTVAVKFEWCVTAPFAILPGRGRLGEGESVALTLSFAPAEACALVAQAVCRMADNDEALATMRLSGVGKYPFIRPAGPPAPGRDGSTLLLDFGRLLTATSQGREFSLENPAMVDAAFALEPADGAVVRPFSITPATGVIRRGATQRFRAVFAPAVSGVTSVGAYRIATPTGNAVSLHLRGVALAPAVRTSTSTIDFGDVRLEEDAWTPPPDAEGRRGPHQRFFFIKNASEEAQQFSFLPPAPGAVFVVEPVSGELPAKGAVRVKVEFHPTHPINYLRRLLILVRHSESLLYVDVFGTAYDAAIRPLPMKARDVEAFFLRHEYGLAGAQPEELAAITEALRTGRSYEDLSGTPPPAALTPQLPLPTQTEPHSRPARRRKGRLDLSYLTAPFSAGVPFCMEADTLVFAPDGGESRRVLVYNRTNSVATAYWCVPGGCAFSVLPLQEDIPPQASYAFTVTMNPYACAVAADQFLECYVNFRQMRSFRLVEDGAFTPPHFFTLRCQRELTTDAANAGTLAPLVHVSQSVTFPACRPGDVAHAVLDLENRGEVAIMFAVGVHVDSLEPKGEVKEDTPNRQLVFIDRRHGVMAPHQRLPVVLSFLPTVAARFRGRAAITLNGSPRDVIEVALCGESFSPELVIEDSSMIVLRPTCVTGETRRQLRISNPTCIPLTFDVRPSTELASVLQVCPTFGVLGAGQEMELTLLFTPAEATVYEGRLNFCISNRDTGETTSSRGGGGGSSASEADQKRLISCPCTAEGHYAIVEVEPVNMEHEGPALREKTFEWTIYNSSLCEVCYEVRWIAARETTQHQDHGAPSVQLTHNASGTLAARSHTVVLVTLRPQTGYSEYILYTLVAGSGVPLGAIPHPTSLQEVRQHPHCVVRLNGTRPAVQITDVRSMEQHRSQLWCQLAINSVNAVLAAAVQATDLEIDSFAFLQYIRGLEPIFMDVGIGSAYSPRKEILLCFENAGTCPASFRFWDPTEHEGGNETWFLDDEELEDVQQILCERLLEITPRKGTIPVGAQQVVTVTYHHTVVGEHSLPVLLRLDEGKKALLVLEGRTVAADAGALAFHHPSVYNLHPVALGDLEPPLQTTTIENVASQPVKYVVQEDLTQRVAEKNCGFPVFQCLNPTGMIPAGGSTQLNWYFRPLEARTYRLDVALRTLDGEDYDVQFVGLGYHPKKEALETTRALINDAFLPIPAAPALWLPAEKCPLALSMDVMRVGAAPSFSLHRRFCYLENRHPRHTYSFLWGTRLEPGSSTVTVTPAGGVLGPGRRLRCLLTLHCGSLSQILETAIFCHVRNETLAAAAGKKPRGVGPAAVEDGSADADVGEVDAYDDPLLDAKTPPAKAFERSTCTKPRPPGCGKKRLPATVPPPEYQSVRVIAAAAAAAAAAATATTAASTTNASPAASTPSIRTLDPEDGPVLEHSLEVLVQARVMPMEEYQRLYGKRALEQLHFPTLCQSYVDPVRLALLRKQRVERVGAYSSDEASVALRVLDGLLRAVIARPLVRASFTETVRERIPYYREMVWADVGSAPHPIGALAMSINPCESMDNGAQPPRLHSAGTRAWGQTDSPPSTAPAALPTETMPSDGAVRNMLEEVLAEATLQAVGAVAEKLQLPRREASGKAGG</sequence>
<evidence type="ECO:0000259" key="9">
    <source>
        <dbReference type="Pfam" id="PF24291"/>
    </source>
</evidence>
<feature type="compositionally biased region" description="Low complexity" evidence="7">
    <location>
        <begin position="1539"/>
        <end position="1555"/>
    </location>
</feature>
<dbReference type="InterPro" id="IPR013783">
    <property type="entry name" value="Ig-like_fold"/>
</dbReference>
<evidence type="ECO:0000313" key="14">
    <source>
        <dbReference type="EMBL" id="RNF19895.1"/>
    </source>
</evidence>
<keyword evidence="15" id="KW-1185">Reference proteome</keyword>
<proteinExistence type="predicted"/>
<evidence type="ECO:0000256" key="5">
    <source>
        <dbReference type="ARBA" id="ARBA00023069"/>
    </source>
</evidence>
<organism evidence="14 15">
    <name type="scientific">Trypanosoma conorhini</name>
    <dbReference type="NCBI Taxonomy" id="83891"/>
    <lineage>
        <taxon>Eukaryota</taxon>
        <taxon>Discoba</taxon>
        <taxon>Euglenozoa</taxon>
        <taxon>Kinetoplastea</taxon>
        <taxon>Metakinetoplastina</taxon>
        <taxon>Trypanosomatida</taxon>
        <taxon>Trypanosomatidae</taxon>
        <taxon>Trypanosoma</taxon>
    </lineage>
</organism>
<feature type="domain" description="CFAP65-like ninth Ig-like" evidence="11">
    <location>
        <begin position="1031"/>
        <end position="1200"/>
    </location>
</feature>
<gene>
    <name evidence="14" type="ORF">Tco025E_03962</name>
</gene>
<evidence type="ECO:0000259" key="12">
    <source>
        <dbReference type="Pfam" id="PF25248"/>
    </source>
</evidence>
<dbReference type="InterPro" id="IPR052614">
    <property type="entry name" value="CFAP65"/>
</dbReference>
<comment type="caution">
    <text evidence="14">The sequence shown here is derived from an EMBL/GenBank/DDBJ whole genome shotgun (WGS) entry which is preliminary data.</text>
</comment>
<dbReference type="Pfam" id="PF24507">
    <property type="entry name" value="Ig_CFAP65_4th"/>
    <property type="match status" value="1"/>
</dbReference>
<dbReference type="EMBL" id="MKKU01000193">
    <property type="protein sequence ID" value="RNF19895.1"/>
    <property type="molecule type" value="Genomic_DNA"/>
</dbReference>
<dbReference type="Pfam" id="PF25248">
    <property type="entry name" value="Ig_CFAP65_8th"/>
    <property type="match status" value="1"/>
</dbReference>
<evidence type="ECO:0000256" key="1">
    <source>
        <dbReference type="ARBA" id="ARBA00004230"/>
    </source>
</evidence>
<dbReference type="InterPro" id="IPR056344">
    <property type="entry name" value="Ig_CFAP65-like_9th"/>
</dbReference>
<evidence type="ECO:0000256" key="3">
    <source>
        <dbReference type="ARBA" id="ARBA00022490"/>
    </source>
</evidence>
<feature type="domain" description="CFAP65 tenth Ig-like" evidence="9">
    <location>
        <begin position="1206"/>
        <end position="1323"/>
    </location>
</feature>
<evidence type="ECO:0000256" key="6">
    <source>
        <dbReference type="ARBA" id="ARBA00023273"/>
    </source>
</evidence>
<dbReference type="Proteomes" id="UP000284403">
    <property type="component" value="Unassembled WGS sequence"/>
</dbReference>
<dbReference type="GO" id="GO:0005737">
    <property type="term" value="C:cytoplasm"/>
    <property type="evidence" value="ECO:0007669"/>
    <property type="project" value="UniProtKB-SubCell"/>
</dbReference>
<dbReference type="Pfam" id="PF24816">
    <property type="entry name" value="Ig_CFAP65__9th"/>
    <property type="match status" value="1"/>
</dbReference>
<feature type="domain" description="CFAP65 seventh Ig-like" evidence="13">
    <location>
        <begin position="781"/>
        <end position="901"/>
    </location>
</feature>
<keyword evidence="3" id="KW-0963">Cytoplasm</keyword>
<dbReference type="InterPro" id="IPR057467">
    <property type="entry name" value="Ig_CFAP65_8th"/>
</dbReference>
<feature type="compositionally biased region" description="Low complexity" evidence="7">
    <location>
        <begin position="502"/>
        <end position="512"/>
    </location>
</feature>
<evidence type="ECO:0000256" key="7">
    <source>
        <dbReference type="SAM" id="MobiDB-lite"/>
    </source>
</evidence>
<dbReference type="Pfam" id="PF24291">
    <property type="entry name" value="Ig_CFAP65"/>
    <property type="match status" value="1"/>
</dbReference>
<evidence type="ECO:0008006" key="16">
    <source>
        <dbReference type="Google" id="ProtNLM"/>
    </source>
</evidence>